<sequence length="250" mass="29076">MNFTCSKNQVETFKIFTHFITFGVDIMDYFCSNCKEKITAAEYKFSMKKYNRSLCRIHQKSNSDSTEVFQIKKVEAETTSSKNNSNGLSSKNANFVESMIKGRIAETLIEELFLQLKYSVFRYGMENTIPGVMNLLKGVRGDVADNIRKMPDFVIQSPKTGDVYFIEVKFRKDETLTFKDIGGEDYPYENCYFILVSKKHIKCITYKELKEGKEINPNSRNYLGNRKEFELDKDVIIKFCDFAVKFFNVV</sequence>
<dbReference type="Proteomes" id="UP000198535">
    <property type="component" value="Unassembled WGS sequence"/>
</dbReference>
<evidence type="ECO:0000313" key="2">
    <source>
        <dbReference type="Proteomes" id="UP000198535"/>
    </source>
</evidence>
<proteinExistence type="predicted"/>
<organism evidence="1 2">
    <name type="scientific">Methanolobus profundi</name>
    <dbReference type="NCBI Taxonomy" id="487685"/>
    <lineage>
        <taxon>Archaea</taxon>
        <taxon>Methanobacteriati</taxon>
        <taxon>Methanobacteriota</taxon>
        <taxon>Stenosarchaea group</taxon>
        <taxon>Methanomicrobia</taxon>
        <taxon>Methanosarcinales</taxon>
        <taxon>Methanosarcinaceae</taxon>
        <taxon>Methanolobus</taxon>
    </lineage>
</organism>
<evidence type="ECO:0000313" key="1">
    <source>
        <dbReference type="EMBL" id="SFM60920.1"/>
    </source>
</evidence>
<keyword evidence="2" id="KW-1185">Reference proteome</keyword>
<protein>
    <submittedName>
        <fullName evidence="1">Uncharacterized protein</fullName>
    </submittedName>
</protein>
<dbReference type="STRING" id="487685.SAMN04488696_1841"/>
<dbReference type="AlphaFoldDB" id="A0A1I4S9E7"/>
<accession>A0A1I4S9E7</accession>
<dbReference type="EMBL" id="FOUJ01000003">
    <property type="protein sequence ID" value="SFM60920.1"/>
    <property type="molecule type" value="Genomic_DNA"/>
</dbReference>
<gene>
    <name evidence="1" type="ORF">SAMN04488696_1841</name>
</gene>
<reference evidence="2" key="1">
    <citation type="submission" date="2016-10" db="EMBL/GenBank/DDBJ databases">
        <authorList>
            <person name="Varghese N."/>
            <person name="Submissions S."/>
        </authorList>
    </citation>
    <scope>NUCLEOTIDE SEQUENCE [LARGE SCALE GENOMIC DNA]</scope>
    <source>
        <strain evidence="2">Mob M</strain>
    </source>
</reference>
<name>A0A1I4S9E7_9EURY</name>